<dbReference type="EC" id="5.4.2.8" evidence="5"/>
<comment type="pathway">
    <text evidence="3">Nucleotide-sugar biosynthesis; GDP-alpha-D-mannose biosynthesis; alpha-D-mannose 1-phosphate from D-fructose 6-phosphate: step 2/2.</text>
</comment>
<dbReference type="FunFam" id="3.40.120.10:FF:000021">
    <property type="entry name" value="Phosphomannomutase/phosphoglucomutase"/>
    <property type="match status" value="1"/>
</dbReference>
<keyword evidence="7 10" id="KW-0479">Metal-binding</keyword>
<dbReference type="Pfam" id="PF02880">
    <property type="entry name" value="PGM_PMM_III"/>
    <property type="match status" value="1"/>
</dbReference>
<organism evidence="15 16">
    <name type="scientific">Immundisolibacter cernigliae</name>
    <dbReference type="NCBI Taxonomy" id="1810504"/>
    <lineage>
        <taxon>Bacteria</taxon>
        <taxon>Pseudomonadati</taxon>
        <taxon>Pseudomonadota</taxon>
        <taxon>Gammaproteobacteria</taxon>
        <taxon>Immundisolibacterales</taxon>
        <taxon>Immundisolibacteraceae</taxon>
        <taxon>Immundisolibacter</taxon>
    </lineage>
</organism>
<comment type="cofactor">
    <cofactor evidence="2">
        <name>Mg(2+)</name>
        <dbReference type="ChEBI" id="CHEBI:18420"/>
    </cofactor>
</comment>
<feature type="domain" description="Alpha-D-phosphohexomutase alpha/beta/alpha" evidence="12">
    <location>
        <begin position="11"/>
        <end position="140"/>
    </location>
</feature>
<feature type="domain" description="Alpha-D-phosphohexomutase C-terminal" evidence="11">
    <location>
        <begin position="394"/>
        <end position="448"/>
    </location>
</feature>
<evidence type="ECO:0000313" key="16">
    <source>
        <dbReference type="Proteomes" id="UP000092952"/>
    </source>
</evidence>
<dbReference type="Pfam" id="PF02878">
    <property type="entry name" value="PGM_PMM_I"/>
    <property type="match status" value="1"/>
</dbReference>
<dbReference type="PROSITE" id="PS00710">
    <property type="entry name" value="PGM_PMM"/>
    <property type="match status" value="1"/>
</dbReference>
<dbReference type="InParanoid" id="A0A1B1YTM9"/>
<evidence type="ECO:0000256" key="2">
    <source>
        <dbReference type="ARBA" id="ARBA00001946"/>
    </source>
</evidence>
<reference evidence="16" key="1">
    <citation type="submission" date="2016-03" db="EMBL/GenBank/DDBJ databases">
        <title>Complete genome sequence of Solimmundus cernigliae, representing a novel lineage of polycyclic aromatic hydrocarbon degraders within the Gammaproteobacteria.</title>
        <authorList>
            <person name="Singleton D.R."/>
            <person name="Dickey A.N."/>
            <person name="Scholl E.H."/>
            <person name="Wright F.A."/>
            <person name="Aitken M.D."/>
        </authorList>
    </citation>
    <scope>NUCLEOTIDE SEQUENCE [LARGE SCALE GENOMIC DNA]</scope>
    <source>
        <strain evidence="16">TR3.2</strain>
    </source>
</reference>
<keyword evidence="16" id="KW-1185">Reference proteome</keyword>
<dbReference type="KEGG" id="gbi:PG2T_08055"/>
<dbReference type="Proteomes" id="UP000092952">
    <property type="component" value="Chromosome"/>
</dbReference>
<name>A0A1B1YTM9_9GAMM</name>
<dbReference type="InterPro" id="IPR016066">
    <property type="entry name" value="A-D-PHexomutase_CS"/>
</dbReference>
<dbReference type="SUPFAM" id="SSF55957">
    <property type="entry name" value="Phosphoglucomutase, C-terminal domain"/>
    <property type="match status" value="1"/>
</dbReference>
<dbReference type="InterPro" id="IPR005841">
    <property type="entry name" value="Alpha-D-phosphohexomutase_SF"/>
</dbReference>
<evidence type="ECO:0000256" key="4">
    <source>
        <dbReference type="ARBA" id="ARBA00010231"/>
    </source>
</evidence>
<dbReference type="EMBL" id="CP014671">
    <property type="protein sequence ID" value="ANX04138.1"/>
    <property type="molecule type" value="Genomic_DNA"/>
</dbReference>
<dbReference type="RefSeq" id="WP_068804063.1">
    <property type="nucleotide sequence ID" value="NZ_CP014671.1"/>
</dbReference>
<feature type="domain" description="Alpha-D-phosphohexomutase alpha/beta/alpha" evidence="13">
    <location>
        <begin position="156"/>
        <end position="253"/>
    </location>
</feature>
<dbReference type="CDD" id="cd03089">
    <property type="entry name" value="PMM_PGM"/>
    <property type="match status" value="1"/>
</dbReference>
<evidence type="ECO:0000256" key="9">
    <source>
        <dbReference type="ARBA" id="ARBA00023235"/>
    </source>
</evidence>
<dbReference type="SUPFAM" id="SSF53738">
    <property type="entry name" value="Phosphoglucomutase, first 3 domains"/>
    <property type="match status" value="3"/>
</dbReference>
<dbReference type="Pfam" id="PF00408">
    <property type="entry name" value="PGM_PMM_IV"/>
    <property type="match status" value="1"/>
</dbReference>
<evidence type="ECO:0000259" key="14">
    <source>
        <dbReference type="Pfam" id="PF02880"/>
    </source>
</evidence>
<feature type="domain" description="Alpha-D-phosphohexomutase alpha/beta/alpha" evidence="14">
    <location>
        <begin position="259"/>
        <end position="365"/>
    </location>
</feature>
<dbReference type="InterPro" id="IPR005844">
    <property type="entry name" value="A-D-PHexomutase_a/b/a-I"/>
</dbReference>
<keyword evidence="8 10" id="KW-0460">Magnesium</keyword>
<evidence type="ECO:0000256" key="3">
    <source>
        <dbReference type="ARBA" id="ARBA00004699"/>
    </source>
</evidence>
<dbReference type="PANTHER" id="PTHR43771:SF2">
    <property type="entry name" value="PHOSPHOMANNOMUTASE_PHOSPHOGLUCOMUTASE"/>
    <property type="match status" value="1"/>
</dbReference>
<evidence type="ECO:0000256" key="8">
    <source>
        <dbReference type="ARBA" id="ARBA00022842"/>
    </source>
</evidence>
<dbReference type="InterPro" id="IPR036900">
    <property type="entry name" value="A-D-PHexomutase_C_sf"/>
</dbReference>
<dbReference type="PANTHER" id="PTHR43771">
    <property type="entry name" value="PHOSPHOMANNOMUTASE"/>
    <property type="match status" value="1"/>
</dbReference>
<evidence type="ECO:0000259" key="13">
    <source>
        <dbReference type="Pfam" id="PF02879"/>
    </source>
</evidence>
<dbReference type="GO" id="GO:0004615">
    <property type="term" value="F:phosphomannomutase activity"/>
    <property type="evidence" value="ECO:0007669"/>
    <property type="project" value="UniProtKB-EC"/>
</dbReference>
<comment type="similarity">
    <text evidence="4 10">Belongs to the phosphohexose mutase family.</text>
</comment>
<dbReference type="STRING" id="1810504.PG2T_08055"/>
<evidence type="ECO:0000259" key="12">
    <source>
        <dbReference type="Pfam" id="PF02878"/>
    </source>
</evidence>
<dbReference type="InterPro" id="IPR016055">
    <property type="entry name" value="A-D-PHexomutase_a/b/a-I/II/III"/>
</dbReference>
<dbReference type="InterPro" id="IPR005843">
    <property type="entry name" value="A-D-PHexomutase_C"/>
</dbReference>
<accession>A0A1B1YTM9</accession>
<dbReference type="AlphaFoldDB" id="A0A1B1YTM9"/>
<proteinExistence type="inferred from homology"/>
<keyword evidence="6" id="KW-0597">Phosphoprotein</keyword>
<dbReference type="Gene3D" id="3.40.120.10">
    <property type="entry name" value="Alpha-D-Glucose-1,6-Bisphosphate, subunit A, domain 3"/>
    <property type="match status" value="3"/>
</dbReference>
<dbReference type="FunCoup" id="A0A1B1YTM9">
    <property type="interactions" value="291"/>
</dbReference>
<dbReference type="Pfam" id="PF02879">
    <property type="entry name" value="PGM_PMM_II"/>
    <property type="match status" value="1"/>
</dbReference>
<evidence type="ECO:0000256" key="6">
    <source>
        <dbReference type="ARBA" id="ARBA00022553"/>
    </source>
</evidence>
<evidence type="ECO:0000256" key="7">
    <source>
        <dbReference type="ARBA" id="ARBA00022723"/>
    </source>
</evidence>
<dbReference type="GO" id="GO:1901137">
    <property type="term" value="P:carbohydrate derivative biosynthetic process"/>
    <property type="evidence" value="ECO:0007669"/>
    <property type="project" value="UniProtKB-ARBA"/>
</dbReference>
<evidence type="ECO:0000259" key="11">
    <source>
        <dbReference type="Pfam" id="PF00408"/>
    </source>
</evidence>
<dbReference type="FunFam" id="3.40.120.10:FF:000001">
    <property type="entry name" value="Phosphoglucosamine mutase"/>
    <property type="match status" value="1"/>
</dbReference>
<comment type="catalytic activity">
    <reaction evidence="1">
        <text>alpha-D-mannose 1-phosphate = D-mannose 6-phosphate</text>
        <dbReference type="Rhea" id="RHEA:11140"/>
        <dbReference type="ChEBI" id="CHEBI:58409"/>
        <dbReference type="ChEBI" id="CHEBI:58735"/>
        <dbReference type="EC" id="5.4.2.8"/>
    </reaction>
</comment>
<gene>
    <name evidence="15" type="ORF">PG2T_08055</name>
</gene>
<dbReference type="InterPro" id="IPR005846">
    <property type="entry name" value="A-D-PHexomutase_a/b/a-III"/>
</dbReference>
<dbReference type="Gene3D" id="3.30.310.50">
    <property type="entry name" value="Alpha-D-phosphohexomutase, C-terminal domain"/>
    <property type="match status" value="1"/>
</dbReference>
<protein>
    <recommendedName>
        <fullName evidence="5">phosphomannomutase</fullName>
        <ecNumber evidence="5">5.4.2.8</ecNumber>
    </recommendedName>
</protein>
<sequence>MNAVSLPPLEIFRAYDIRGVVGQSLTEVGVYQIGRAIGTLVRRAGCREVVVGRDGRLSGPALSDALVRGLAATGCGVIDVGMVPTPVVYFASHEFDTGCGVAVTGSHNPPDYNGLKIVVAGKTLSGEDILGIRALIEADDLESGFGHVREADALTPYRERILGDVKLARRLRVGVDCGNGVAGASAPALIEALGCEVVPLFAQVDGNFPNHHPDPTKPENLQDLIACVREKGLDLGVAFDGDGDRLGVVTASGRIVFADRLMILFARDVLSRVPGATILFDVKCTRHLPRAIAAAGGQPLMWKTGHSLVKAKMAETGAALAGEMSGHIFFKERWYGFDDGVYAACRLLEYLSRQAETPEQIFAAIPDSASTPELHLHLQEGEHFALMKTLTAAADFPGADVSTLDGIRADYPDGFGLVRASNTTPVLVMRFEADDEAALERIEAQFRALFGHVRPDLTLPF</sequence>
<evidence type="ECO:0000313" key="15">
    <source>
        <dbReference type="EMBL" id="ANX04138.1"/>
    </source>
</evidence>
<dbReference type="InterPro" id="IPR005845">
    <property type="entry name" value="A-D-PHexomutase_a/b/a-II"/>
</dbReference>
<keyword evidence="9" id="KW-0413">Isomerase</keyword>
<evidence type="ECO:0000256" key="10">
    <source>
        <dbReference type="RuleBase" id="RU004326"/>
    </source>
</evidence>
<evidence type="ECO:0000256" key="1">
    <source>
        <dbReference type="ARBA" id="ARBA00000586"/>
    </source>
</evidence>
<dbReference type="OrthoDB" id="9803322at2"/>
<dbReference type="PRINTS" id="PR00509">
    <property type="entry name" value="PGMPMM"/>
</dbReference>
<dbReference type="GO" id="GO:0005975">
    <property type="term" value="P:carbohydrate metabolic process"/>
    <property type="evidence" value="ECO:0007669"/>
    <property type="project" value="InterPro"/>
</dbReference>
<evidence type="ECO:0000256" key="5">
    <source>
        <dbReference type="ARBA" id="ARBA00012730"/>
    </source>
</evidence>
<dbReference type="GO" id="GO:0000287">
    <property type="term" value="F:magnesium ion binding"/>
    <property type="evidence" value="ECO:0007669"/>
    <property type="project" value="InterPro"/>
</dbReference>